<sequence>MNRHPPRGQSIFISLMVSSIQAQGRSFECLHP</sequence>
<proteinExistence type="predicted"/>
<organism evidence="1">
    <name type="scientific">Rhizophora mucronata</name>
    <name type="common">Asiatic mangrove</name>
    <dbReference type="NCBI Taxonomy" id="61149"/>
    <lineage>
        <taxon>Eukaryota</taxon>
        <taxon>Viridiplantae</taxon>
        <taxon>Streptophyta</taxon>
        <taxon>Embryophyta</taxon>
        <taxon>Tracheophyta</taxon>
        <taxon>Spermatophyta</taxon>
        <taxon>Magnoliopsida</taxon>
        <taxon>eudicotyledons</taxon>
        <taxon>Gunneridae</taxon>
        <taxon>Pentapetalae</taxon>
        <taxon>rosids</taxon>
        <taxon>fabids</taxon>
        <taxon>Malpighiales</taxon>
        <taxon>Rhizophoraceae</taxon>
        <taxon>Rhizophora</taxon>
    </lineage>
</organism>
<evidence type="ECO:0000313" key="1">
    <source>
        <dbReference type="EMBL" id="MBX37333.1"/>
    </source>
</evidence>
<reference evidence="1" key="1">
    <citation type="submission" date="2018-02" db="EMBL/GenBank/DDBJ databases">
        <title>Rhizophora mucronata_Transcriptome.</title>
        <authorList>
            <person name="Meera S.P."/>
            <person name="Sreeshan A."/>
            <person name="Augustine A."/>
        </authorList>
    </citation>
    <scope>NUCLEOTIDE SEQUENCE</scope>
    <source>
        <tissue evidence="1">Leaf</tissue>
    </source>
</reference>
<protein>
    <submittedName>
        <fullName evidence="1">Uncharacterized protein</fullName>
    </submittedName>
</protein>
<name>A0A2P2N4E3_RHIMU</name>
<accession>A0A2P2N4E3</accession>
<dbReference type="EMBL" id="GGEC01056849">
    <property type="protein sequence ID" value="MBX37333.1"/>
    <property type="molecule type" value="Transcribed_RNA"/>
</dbReference>
<dbReference type="AlphaFoldDB" id="A0A2P2N4E3"/>